<dbReference type="InterPro" id="IPR038562">
    <property type="entry name" value="Ribosomal_eL34_C_sf"/>
</dbReference>
<feature type="compositionally biased region" description="Basic residues" evidence="4">
    <location>
        <begin position="438"/>
        <end position="450"/>
    </location>
</feature>
<dbReference type="GO" id="GO:0005840">
    <property type="term" value="C:ribosome"/>
    <property type="evidence" value="ECO:0007669"/>
    <property type="project" value="UniProtKB-KW"/>
</dbReference>
<dbReference type="GO" id="GO:1990904">
    <property type="term" value="C:ribonucleoprotein complex"/>
    <property type="evidence" value="ECO:0007669"/>
    <property type="project" value="UniProtKB-KW"/>
</dbReference>
<evidence type="ECO:0000256" key="3">
    <source>
        <dbReference type="ARBA" id="ARBA00023274"/>
    </source>
</evidence>
<keyword evidence="3" id="KW-0687">Ribonucleoprotein</keyword>
<reference evidence="5 6" key="1">
    <citation type="journal article" date="2013" name="Curr. Biol.">
        <title>The Genome of the Foraminiferan Reticulomyxa filosa.</title>
        <authorList>
            <person name="Glockner G."/>
            <person name="Hulsmann N."/>
            <person name="Schleicher M."/>
            <person name="Noegel A.A."/>
            <person name="Eichinger L."/>
            <person name="Gallinger C."/>
            <person name="Pawlowski J."/>
            <person name="Sierra R."/>
            <person name="Euteneuer U."/>
            <person name="Pillet L."/>
            <person name="Moustafa A."/>
            <person name="Platzer M."/>
            <person name="Groth M."/>
            <person name="Szafranski K."/>
            <person name="Schliwa M."/>
        </authorList>
    </citation>
    <scope>NUCLEOTIDE SEQUENCE [LARGE SCALE GENOMIC DNA]</scope>
</reference>
<dbReference type="OrthoDB" id="277449at2759"/>
<feature type="region of interest" description="Disordered" evidence="4">
    <location>
        <begin position="334"/>
        <end position="450"/>
    </location>
</feature>
<dbReference type="Pfam" id="PF01199">
    <property type="entry name" value="Ribosomal_L34e"/>
    <property type="match status" value="1"/>
</dbReference>
<evidence type="ECO:0000313" key="6">
    <source>
        <dbReference type="Proteomes" id="UP000023152"/>
    </source>
</evidence>
<evidence type="ECO:0000313" key="5">
    <source>
        <dbReference type="EMBL" id="ETO07657.1"/>
    </source>
</evidence>
<dbReference type="Proteomes" id="UP000023152">
    <property type="component" value="Unassembled WGS sequence"/>
</dbReference>
<sequence>MPEFRGYLCTVVERLRLLTILTEDDPNSIHLCHCFLFHMFSKKLLVVKSDRRSKGKEKLKITCAHDKWTAVGDEIFHNLPTTDYFLNDQSKFVYDHLKQEFRLSSWHKDVTQLLNAQSNEGFKAFIHIMGYVNTFLQLQLFFFERKQKGGNCLTFFWLIAIKLQPVKPNASRCTYHIQNEKSLQHSKQLLQKVITAKVLRLKITLCVYHRVRTPGSRIVIQYLKKLHLKQRSIPKCADTGKPLRGLVPNRGNYKNRLLTTAQIKRKSVSRAYGGNLSHIALRARYDCIIYLFFFLCEFSERNLFDYVNIPNKNKLRGPFFCPFRSICKIKRTTLKNQIKKRKERPKKKVVQKKKPAPKPVPKAAPEAAPTEPRKPTRQEEKEKRKVKQAKKDADEQAAKTAPKKQEADEDGGKKKAKKPKEQKAPAKEQTATDDSGKKKTRRSKKKTGKQ</sequence>
<dbReference type="EMBL" id="ASPP01025892">
    <property type="protein sequence ID" value="ETO07657.1"/>
    <property type="molecule type" value="Genomic_DNA"/>
</dbReference>
<feature type="compositionally biased region" description="Basic residues" evidence="4">
    <location>
        <begin position="334"/>
        <end position="356"/>
    </location>
</feature>
<evidence type="ECO:0000256" key="1">
    <source>
        <dbReference type="ARBA" id="ARBA00009875"/>
    </source>
</evidence>
<comment type="similarity">
    <text evidence="1">Belongs to the eukaryotic ribosomal protein eL34 family.</text>
</comment>
<organism evidence="5 6">
    <name type="scientific">Reticulomyxa filosa</name>
    <dbReference type="NCBI Taxonomy" id="46433"/>
    <lineage>
        <taxon>Eukaryota</taxon>
        <taxon>Sar</taxon>
        <taxon>Rhizaria</taxon>
        <taxon>Retaria</taxon>
        <taxon>Foraminifera</taxon>
        <taxon>Monothalamids</taxon>
        <taxon>Reticulomyxidae</taxon>
        <taxon>Reticulomyxa</taxon>
    </lineage>
</organism>
<protein>
    <submittedName>
        <fullName evidence="5">Uncharacterized protein</fullName>
    </submittedName>
</protein>
<name>X6M2K7_RETFI</name>
<keyword evidence="2" id="KW-0689">Ribosomal protein</keyword>
<feature type="compositionally biased region" description="Basic and acidic residues" evidence="4">
    <location>
        <begin position="371"/>
        <end position="426"/>
    </location>
</feature>
<proteinExistence type="inferred from homology"/>
<evidence type="ECO:0000256" key="4">
    <source>
        <dbReference type="SAM" id="MobiDB-lite"/>
    </source>
</evidence>
<dbReference type="InterPro" id="IPR008195">
    <property type="entry name" value="Ribosomal_eL34"/>
</dbReference>
<dbReference type="GO" id="GO:0006412">
    <property type="term" value="P:translation"/>
    <property type="evidence" value="ECO:0007669"/>
    <property type="project" value="InterPro"/>
</dbReference>
<evidence type="ECO:0000256" key="2">
    <source>
        <dbReference type="ARBA" id="ARBA00022980"/>
    </source>
</evidence>
<comment type="caution">
    <text evidence="5">The sequence shown here is derived from an EMBL/GenBank/DDBJ whole genome shotgun (WGS) entry which is preliminary data.</text>
</comment>
<dbReference type="Gene3D" id="6.20.340.10">
    <property type="match status" value="1"/>
</dbReference>
<dbReference type="GO" id="GO:0003735">
    <property type="term" value="F:structural constituent of ribosome"/>
    <property type="evidence" value="ECO:0007669"/>
    <property type="project" value="InterPro"/>
</dbReference>
<dbReference type="AlphaFoldDB" id="X6M2K7"/>
<gene>
    <name evidence="5" type="ORF">RFI_29733</name>
</gene>
<keyword evidence="6" id="KW-1185">Reference proteome</keyword>
<accession>X6M2K7</accession>